<dbReference type="EMBL" id="FTNK01000001">
    <property type="protein sequence ID" value="SIQ32648.1"/>
    <property type="molecule type" value="Genomic_DNA"/>
</dbReference>
<comment type="caution">
    <text evidence="2">The sequence shown here is derived from an EMBL/GenBank/DDBJ whole genome shotgun (WGS) entry which is preliminary data.</text>
</comment>
<feature type="compositionally biased region" description="Basic residues" evidence="1">
    <location>
        <begin position="13"/>
        <end position="25"/>
    </location>
</feature>
<keyword evidence="3" id="KW-1185">Reference proteome</keyword>
<evidence type="ECO:0000256" key="1">
    <source>
        <dbReference type="SAM" id="MobiDB-lite"/>
    </source>
</evidence>
<accession>A0ABY1JK33</accession>
<protein>
    <submittedName>
        <fullName evidence="2">Uncharacterized protein</fullName>
    </submittedName>
</protein>
<name>A0ABY1JK33_9BACL</name>
<evidence type="ECO:0000313" key="3">
    <source>
        <dbReference type="Proteomes" id="UP000186666"/>
    </source>
</evidence>
<proteinExistence type="predicted"/>
<dbReference type="RefSeq" id="WP_068590045.1">
    <property type="nucleotide sequence ID" value="NZ_FTNK01000001.1"/>
</dbReference>
<feature type="region of interest" description="Disordered" evidence="1">
    <location>
        <begin position="12"/>
        <end position="37"/>
    </location>
</feature>
<reference evidence="2 3" key="1">
    <citation type="submission" date="2017-01" db="EMBL/GenBank/DDBJ databases">
        <authorList>
            <person name="Varghese N."/>
            <person name="Submissions S."/>
        </authorList>
    </citation>
    <scope>NUCLEOTIDE SEQUENCE [LARGE SCALE GENOMIC DNA]</scope>
    <source>
        <strain evidence="2 3">ATCC 23464</strain>
    </source>
</reference>
<dbReference type="Proteomes" id="UP000186666">
    <property type="component" value="Unassembled WGS sequence"/>
</dbReference>
<organism evidence="2 3">
    <name type="scientific">Paenibacillus macquariensis</name>
    <dbReference type="NCBI Taxonomy" id="948756"/>
    <lineage>
        <taxon>Bacteria</taxon>
        <taxon>Bacillati</taxon>
        <taxon>Bacillota</taxon>
        <taxon>Bacilli</taxon>
        <taxon>Bacillales</taxon>
        <taxon>Paenibacillaceae</taxon>
        <taxon>Paenibacillus</taxon>
    </lineage>
</organism>
<sequence>MVKGGVIVSLSAKKSRRKKRVKVSNKKQSENGSAPNLSPQQISLIAALLAGFFNIQSVIYNRDNVLQVILTTNRLTNLPILGPPTNVQNLDVQDSVDIDVINNEIKFLR</sequence>
<evidence type="ECO:0000313" key="2">
    <source>
        <dbReference type="EMBL" id="SIQ32648.1"/>
    </source>
</evidence>
<gene>
    <name evidence="2" type="ORF">SAMN05421578_101231</name>
</gene>